<dbReference type="InterPro" id="IPR036047">
    <property type="entry name" value="F-box-like_dom_sf"/>
</dbReference>
<dbReference type="InterPro" id="IPR045286">
    <property type="entry name" value="FBS1-like"/>
</dbReference>
<organism evidence="2 3">
    <name type="scientific">Erythroxylum novogranatense</name>
    <dbReference type="NCBI Taxonomy" id="1862640"/>
    <lineage>
        <taxon>Eukaryota</taxon>
        <taxon>Viridiplantae</taxon>
        <taxon>Streptophyta</taxon>
        <taxon>Embryophyta</taxon>
        <taxon>Tracheophyta</taxon>
        <taxon>Spermatophyta</taxon>
        <taxon>Magnoliopsida</taxon>
        <taxon>eudicotyledons</taxon>
        <taxon>Gunneridae</taxon>
        <taxon>Pentapetalae</taxon>
        <taxon>rosids</taxon>
        <taxon>fabids</taxon>
        <taxon>Malpighiales</taxon>
        <taxon>Erythroxylaceae</taxon>
        <taxon>Erythroxylum</taxon>
    </lineage>
</organism>
<name>A0AAV8T417_9ROSI</name>
<evidence type="ECO:0000313" key="3">
    <source>
        <dbReference type="Proteomes" id="UP001159364"/>
    </source>
</evidence>
<protein>
    <recommendedName>
        <fullName evidence="1">F-box domain-containing protein</fullName>
    </recommendedName>
</protein>
<dbReference type="InterPro" id="IPR001810">
    <property type="entry name" value="F-box_dom"/>
</dbReference>
<dbReference type="PROSITE" id="PS50181">
    <property type="entry name" value="FBOX"/>
    <property type="match status" value="1"/>
</dbReference>
<sequence length="151" mass="17283">MALGKRSNSERCRVLSYTQSVGSKRVLIPMGDWEMGTADSSPRAPLKKNCCWENQIRKSHLENLPQDVLIRIICGVNHHDLRQLIHVSRTIREATLIARKTHFAYLTPRKVPAFGNWVDREAPNAPKGSRAYGSRLKWRDLLTFPPMESFS</sequence>
<dbReference type="SUPFAM" id="SSF81383">
    <property type="entry name" value="F-box domain"/>
    <property type="match status" value="1"/>
</dbReference>
<reference evidence="2 3" key="1">
    <citation type="submission" date="2021-09" db="EMBL/GenBank/DDBJ databases">
        <title>Genomic insights and catalytic innovation underlie evolution of tropane alkaloids biosynthesis.</title>
        <authorList>
            <person name="Wang Y.-J."/>
            <person name="Tian T."/>
            <person name="Huang J.-P."/>
            <person name="Huang S.-X."/>
        </authorList>
    </citation>
    <scope>NUCLEOTIDE SEQUENCE [LARGE SCALE GENOMIC DNA]</scope>
    <source>
        <strain evidence="2">KIB-2018</strain>
        <tissue evidence="2">Leaf</tissue>
    </source>
</reference>
<comment type="caution">
    <text evidence="2">The sequence shown here is derived from an EMBL/GenBank/DDBJ whole genome shotgun (WGS) entry which is preliminary data.</text>
</comment>
<dbReference type="EMBL" id="JAIWQS010000006">
    <property type="protein sequence ID" value="KAJ8761501.1"/>
    <property type="molecule type" value="Genomic_DNA"/>
</dbReference>
<proteinExistence type="predicted"/>
<evidence type="ECO:0000259" key="1">
    <source>
        <dbReference type="PROSITE" id="PS50181"/>
    </source>
</evidence>
<dbReference type="AlphaFoldDB" id="A0AAV8T417"/>
<feature type="domain" description="F-box" evidence="1">
    <location>
        <begin position="58"/>
        <end position="106"/>
    </location>
</feature>
<gene>
    <name evidence="2" type="ORF">K2173_001635</name>
</gene>
<accession>A0AAV8T417</accession>
<evidence type="ECO:0000313" key="2">
    <source>
        <dbReference type="EMBL" id="KAJ8761501.1"/>
    </source>
</evidence>
<keyword evidence="3" id="KW-1185">Reference proteome</keyword>
<dbReference type="PANTHER" id="PTHR34049">
    <property type="entry name" value="F-BOX PROTEIN SKIP27"/>
    <property type="match status" value="1"/>
</dbReference>
<dbReference type="PANTHER" id="PTHR34049:SF1">
    <property type="entry name" value="F-BOX PROTEIN SKIP27"/>
    <property type="match status" value="1"/>
</dbReference>
<dbReference type="Proteomes" id="UP001159364">
    <property type="component" value="Linkage Group LG06"/>
</dbReference>